<reference evidence="4" key="1">
    <citation type="journal article" date="2019" name="Int. J. Syst. Evol. Microbiol.">
        <title>The Global Catalogue of Microorganisms (GCM) 10K type strain sequencing project: providing services to taxonomists for standard genome sequencing and annotation.</title>
        <authorList>
            <consortium name="The Broad Institute Genomics Platform"/>
            <consortium name="The Broad Institute Genome Sequencing Center for Infectious Disease"/>
            <person name="Wu L."/>
            <person name="Ma J."/>
        </authorList>
    </citation>
    <scope>NUCLEOTIDE SEQUENCE [LARGE SCALE GENOMIC DNA]</scope>
    <source>
        <strain evidence="4">JCM 17551</strain>
    </source>
</reference>
<dbReference type="Pfam" id="PF01230">
    <property type="entry name" value="HIT"/>
    <property type="match status" value="1"/>
</dbReference>
<organism evidence="3 4">
    <name type="scientific">Litoribacillus peritrichatus</name>
    <dbReference type="NCBI Taxonomy" id="718191"/>
    <lineage>
        <taxon>Bacteria</taxon>
        <taxon>Pseudomonadati</taxon>
        <taxon>Pseudomonadota</taxon>
        <taxon>Gammaproteobacteria</taxon>
        <taxon>Oceanospirillales</taxon>
        <taxon>Oceanospirillaceae</taxon>
        <taxon>Litoribacillus</taxon>
    </lineage>
</organism>
<dbReference type="InterPro" id="IPR026026">
    <property type="entry name" value="HIT_Hint"/>
</dbReference>
<dbReference type="Proteomes" id="UP001501565">
    <property type="component" value="Unassembled WGS sequence"/>
</dbReference>
<comment type="caution">
    <text evidence="1">Lacks conserved residue(s) required for the propagation of feature annotation.</text>
</comment>
<feature type="domain" description="HIT" evidence="2">
    <location>
        <begin position="6"/>
        <end position="108"/>
    </location>
</feature>
<evidence type="ECO:0000256" key="1">
    <source>
        <dbReference type="PROSITE-ProRule" id="PRU00464"/>
    </source>
</evidence>
<proteinExistence type="predicted"/>
<evidence type="ECO:0000259" key="2">
    <source>
        <dbReference type="PROSITE" id="PS51084"/>
    </source>
</evidence>
<gene>
    <name evidence="3" type="ORF">GCM10022277_39480</name>
</gene>
<sequence>MDGPLTFELHERLAADTFHIGDFPLCQVLMMNDQRYPWFILVPRKSQLTELYHLVEEDRVNYIQETSFLSQKIMDAYAGHKLNVATLGNVVPQLHVHHVVRYREDETWPGPVWGQGEAVPYQDSVLKERLSRLSLLEGELFTPTQFFKDMTHS</sequence>
<evidence type="ECO:0000313" key="4">
    <source>
        <dbReference type="Proteomes" id="UP001501565"/>
    </source>
</evidence>
<evidence type="ECO:0000313" key="3">
    <source>
        <dbReference type="EMBL" id="GAA3939592.1"/>
    </source>
</evidence>
<dbReference type="RefSeq" id="WP_344800366.1">
    <property type="nucleotide sequence ID" value="NZ_BAABBN010000015.1"/>
</dbReference>
<dbReference type="Gene3D" id="3.30.428.10">
    <property type="entry name" value="HIT-like"/>
    <property type="match status" value="1"/>
</dbReference>
<dbReference type="PIRSF" id="PIRSF000714">
    <property type="entry name" value="HIT"/>
    <property type="match status" value="1"/>
</dbReference>
<dbReference type="PROSITE" id="PS51084">
    <property type="entry name" value="HIT_2"/>
    <property type="match status" value="1"/>
</dbReference>
<dbReference type="InterPro" id="IPR011146">
    <property type="entry name" value="HIT-like"/>
</dbReference>
<dbReference type="EMBL" id="BAABBN010000015">
    <property type="protein sequence ID" value="GAA3939592.1"/>
    <property type="molecule type" value="Genomic_DNA"/>
</dbReference>
<protein>
    <submittedName>
        <fullName evidence="3">HIT domain-containing protein</fullName>
    </submittedName>
</protein>
<name>A0ABP7N9F5_9GAMM</name>
<dbReference type="InterPro" id="IPR036265">
    <property type="entry name" value="HIT-like_sf"/>
</dbReference>
<accession>A0ABP7N9F5</accession>
<dbReference type="SUPFAM" id="SSF54197">
    <property type="entry name" value="HIT-like"/>
    <property type="match status" value="1"/>
</dbReference>
<keyword evidence="4" id="KW-1185">Reference proteome</keyword>
<comment type="caution">
    <text evidence="3">The sequence shown here is derived from an EMBL/GenBank/DDBJ whole genome shotgun (WGS) entry which is preliminary data.</text>
</comment>